<name>A0ABU1RR01_9GAMM</name>
<evidence type="ECO:0000313" key="3">
    <source>
        <dbReference type="Proteomes" id="UP001254759"/>
    </source>
</evidence>
<accession>A0ABU1RR01</accession>
<evidence type="ECO:0000313" key="2">
    <source>
        <dbReference type="EMBL" id="MDR6841192.1"/>
    </source>
</evidence>
<dbReference type="RefSeq" id="WP_310091754.1">
    <property type="nucleotide sequence ID" value="NZ_JAVDTT010000002.1"/>
</dbReference>
<comment type="caution">
    <text evidence="2">The sequence shown here is derived from an EMBL/GenBank/DDBJ whole genome shotgun (WGS) entry which is preliminary data.</text>
</comment>
<keyword evidence="1" id="KW-0472">Membrane</keyword>
<gene>
    <name evidence="2" type="ORF">J2W94_001477</name>
</gene>
<proteinExistence type="predicted"/>
<keyword evidence="1" id="KW-1133">Transmembrane helix</keyword>
<reference evidence="2 3" key="1">
    <citation type="submission" date="2023-07" db="EMBL/GenBank/DDBJ databases">
        <title>Sorghum-associated microbial communities from plants grown in Nebraska, USA.</title>
        <authorList>
            <person name="Schachtman D."/>
        </authorList>
    </citation>
    <scope>NUCLEOTIDE SEQUENCE [LARGE SCALE GENOMIC DNA]</scope>
    <source>
        <strain evidence="2 3">BE107</strain>
    </source>
</reference>
<evidence type="ECO:0000256" key="1">
    <source>
        <dbReference type="SAM" id="Phobius"/>
    </source>
</evidence>
<organism evidence="2 3">
    <name type="scientific">Pseudoxanthomonas sacheonensis</name>
    <dbReference type="NCBI Taxonomy" id="443615"/>
    <lineage>
        <taxon>Bacteria</taxon>
        <taxon>Pseudomonadati</taxon>
        <taxon>Pseudomonadota</taxon>
        <taxon>Gammaproteobacteria</taxon>
        <taxon>Lysobacterales</taxon>
        <taxon>Lysobacteraceae</taxon>
        <taxon>Pseudoxanthomonas</taxon>
    </lineage>
</organism>
<evidence type="ECO:0008006" key="4">
    <source>
        <dbReference type="Google" id="ProtNLM"/>
    </source>
</evidence>
<protein>
    <recommendedName>
        <fullName evidence="4">DUF3592 domain-containing protein</fullName>
    </recommendedName>
</protein>
<dbReference type="Proteomes" id="UP001254759">
    <property type="component" value="Unassembled WGS sequence"/>
</dbReference>
<dbReference type="EMBL" id="JAVDTT010000002">
    <property type="protein sequence ID" value="MDR6841192.1"/>
    <property type="molecule type" value="Genomic_DNA"/>
</dbReference>
<sequence length="152" mass="16745">MSQQRVHWLHLLLGLAVSAAAFYGWRLSLSAQPTLLEHASGLITSSEEVRAGRARTIHFHIDDSSLEFTYPSILPAYGTATAVLKPGNTATIGYAGPGEPELWELSVNGQPIVQSAGAHEVRLSNGKWAFWLFVAFSLSTVYLGWCYRRQSR</sequence>
<keyword evidence="3" id="KW-1185">Reference proteome</keyword>
<feature type="transmembrane region" description="Helical" evidence="1">
    <location>
        <begin position="128"/>
        <end position="147"/>
    </location>
</feature>
<keyword evidence="1" id="KW-0812">Transmembrane</keyword>